<reference evidence="4 5" key="1">
    <citation type="submission" date="2021-01" db="EMBL/GenBank/DDBJ databases">
        <title>Genomic Encyclopedia of Type Strains, Phase IV (KMG-IV): sequencing the most valuable type-strain genomes for metagenomic binning, comparative biology and taxonomic classification.</title>
        <authorList>
            <person name="Goeker M."/>
        </authorList>
    </citation>
    <scope>NUCLEOTIDE SEQUENCE [LARGE SCALE GENOMIC DNA]</scope>
    <source>
        <strain evidence="4 5">DSM 25540</strain>
    </source>
</reference>
<dbReference type="Proteomes" id="UP000741863">
    <property type="component" value="Unassembled WGS sequence"/>
</dbReference>
<dbReference type="Gene3D" id="1.20.1090.10">
    <property type="entry name" value="Dehydroquinate synthase-like - alpha domain"/>
    <property type="match status" value="1"/>
</dbReference>
<dbReference type="InterPro" id="IPR001670">
    <property type="entry name" value="ADH_Fe/GldA"/>
</dbReference>
<keyword evidence="5" id="KW-1185">Reference proteome</keyword>
<dbReference type="RefSeq" id="WP_204696632.1">
    <property type="nucleotide sequence ID" value="NZ_JAFBEC010000003.1"/>
</dbReference>
<dbReference type="InterPro" id="IPR056798">
    <property type="entry name" value="ADH_Fe_C"/>
</dbReference>
<dbReference type="PANTHER" id="PTHR43633:SF1">
    <property type="entry name" value="ALCOHOL DEHYDROGENASE YQHD"/>
    <property type="match status" value="1"/>
</dbReference>
<name>A0ABS2PAT7_9BACL</name>
<dbReference type="SUPFAM" id="SSF56796">
    <property type="entry name" value="Dehydroquinate synthase-like"/>
    <property type="match status" value="1"/>
</dbReference>
<dbReference type="CDD" id="cd08187">
    <property type="entry name" value="BDH"/>
    <property type="match status" value="1"/>
</dbReference>
<feature type="domain" description="Alcohol dehydrogenase iron-type/glycerol dehydrogenase GldA" evidence="2">
    <location>
        <begin position="10"/>
        <end position="179"/>
    </location>
</feature>
<evidence type="ECO:0000259" key="3">
    <source>
        <dbReference type="Pfam" id="PF25137"/>
    </source>
</evidence>
<evidence type="ECO:0000256" key="1">
    <source>
        <dbReference type="ARBA" id="ARBA00023002"/>
    </source>
</evidence>
<gene>
    <name evidence="4" type="ORF">JOD17_001522</name>
</gene>
<evidence type="ECO:0000259" key="2">
    <source>
        <dbReference type="Pfam" id="PF00465"/>
    </source>
</evidence>
<comment type="caution">
    <text evidence="4">The sequence shown here is derived from an EMBL/GenBank/DDBJ whole genome shotgun (WGS) entry which is preliminary data.</text>
</comment>
<dbReference type="PANTHER" id="PTHR43633">
    <property type="entry name" value="ALCOHOL DEHYDROGENASE YQHD"/>
    <property type="match status" value="1"/>
</dbReference>
<dbReference type="InterPro" id="IPR044731">
    <property type="entry name" value="BDH-like"/>
</dbReference>
<dbReference type="Pfam" id="PF00465">
    <property type="entry name" value="Fe-ADH"/>
    <property type="match status" value="1"/>
</dbReference>
<dbReference type="EMBL" id="JAFBEC010000003">
    <property type="protein sequence ID" value="MBM7632429.1"/>
    <property type="molecule type" value="Genomic_DNA"/>
</dbReference>
<evidence type="ECO:0000313" key="4">
    <source>
        <dbReference type="EMBL" id="MBM7632429.1"/>
    </source>
</evidence>
<sequence>MLSFSHQSSTKLIVGTDSVERVGKEIRQVGGTRVLLHYGSDRIKQNGVYDQITQWLQREGISYVVLGGVKPNPTRSLVLDGIELCREENVDFILAVGGGSVMDSAKAIAVGVEHEGDVWDFFSDQASVTKALPIGALVTLPASGSEASADCVLTHDTFALKRDMESNDYIRPQFALLNPDFTNSLSKKQLAIACTDIFSHVFERYFSQLEPLPFVREWQEATLRSIVSVAKDLVEGTDGERTRTEMMLLATVAHNDWLSLGGIEGDWSSHAIEHELSGKYADLPHGTGLAIVMPAWMKYVYKTHPERFAAFAHNVFSVIPTSDVTVDAYEGIKQVEAFLTTIGMPTNLQAANLPAEGFEEMAKNATLYGPIGDLEQLHDKDIIQILTLAQK</sequence>
<feature type="domain" description="Fe-containing alcohol dehydrogenase-like C-terminal" evidence="3">
    <location>
        <begin position="194"/>
        <end position="387"/>
    </location>
</feature>
<dbReference type="Pfam" id="PF25137">
    <property type="entry name" value="ADH_Fe_C"/>
    <property type="match status" value="1"/>
</dbReference>
<evidence type="ECO:0000313" key="5">
    <source>
        <dbReference type="Proteomes" id="UP000741863"/>
    </source>
</evidence>
<dbReference type="Gene3D" id="3.40.50.1970">
    <property type="match status" value="1"/>
</dbReference>
<keyword evidence="1" id="KW-0560">Oxidoreductase</keyword>
<organism evidence="4 5">
    <name type="scientific">Geomicrobium sediminis</name>
    <dbReference type="NCBI Taxonomy" id="1347788"/>
    <lineage>
        <taxon>Bacteria</taxon>
        <taxon>Bacillati</taxon>
        <taxon>Bacillota</taxon>
        <taxon>Bacilli</taxon>
        <taxon>Bacillales</taxon>
        <taxon>Geomicrobium</taxon>
    </lineage>
</organism>
<proteinExistence type="predicted"/>
<protein>
    <submittedName>
        <fullName evidence="4">Alcohol dehydrogenase YqhD (Iron-dependent ADH family)</fullName>
    </submittedName>
</protein>
<accession>A0ABS2PAT7</accession>